<evidence type="ECO:0000313" key="2">
    <source>
        <dbReference type="EMBL" id="TFK79947.1"/>
    </source>
</evidence>
<feature type="signal peptide" evidence="1">
    <location>
        <begin position="1"/>
        <end position="21"/>
    </location>
</feature>
<proteinExistence type="predicted"/>
<dbReference type="AlphaFoldDB" id="A0A5C3NTQ5"/>
<evidence type="ECO:0008006" key="4">
    <source>
        <dbReference type="Google" id="ProtNLM"/>
    </source>
</evidence>
<dbReference type="EMBL" id="ML211886">
    <property type="protein sequence ID" value="TFK79947.1"/>
    <property type="molecule type" value="Genomic_DNA"/>
</dbReference>
<feature type="chain" id="PRO_5022841870" description="Secreted protein" evidence="1">
    <location>
        <begin position="22"/>
        <end position="70"/>
    </location>
</feature>
<evidence type="ECO:0000256" key="1">
    <source>
        <dbReference type="SAM" id="SignalP"/>
    </source>
</evidence>
<protein>
    <recommendedName>
        <fullName evidence="4">Secreted protein</fullName>
    </recommendedName>
</protein>
<organism evidence="2 3">
    <name type="scientific">Polyporus arcularius HHB13444</name>
    <dbReference type="NCBI Taxonomy" id="1314778"/>
    <lineage>
        <taxon>Eukaryota</taxon>
        <taxon>Fungi</taxon>
        <taxon>Dikarya</taxon>
        <taxon>Basidiomycota</taxon>
        <taxon>Agaricomycotina</taxon>
        <taxon>Agaricomycetes</taxon>
        <taxon>Polyporales</taxon>
        <taxon>Polyporaceae</taxon>
        <taxon>Polyporus</taxon>
    </lineage>
</organism>
<gene>
    <name evidence="2" type="ORF">K466DRAFT_592119</name>
</gene>
<dbReference type="InParanoid" id="A0A5C3NTQ5"/>
<reference evidence="2 3" key="1">
    <citation type="journal article" date="2019" name="Nat. Ecol. Evol.">
        <title>Megaphylogeny resolves global patterns of mushroom evolution.</title>
        <authorList>
            <person name="Varga T."/>
            <person name="Krizsan K."/>
            <person name="Foldi C."/>
            <person name="Dima B."/>
            <person name="Sanchez-Garcia M."/>
            <person name="Sanchez-Ramirez S."/>
            <person name="Szollosi G.J."/>
            <person name="Szarkandi J.G."/>
            <person name="Papp V."/>
            <person name="Albert L."/>
            <person name="Andreopoulos W."/>
            <person name="Angelini C."/>
            <person name="Antonin V."/>
            <person name="Barry K.W."/>
            <person name="Bougher N.L."/>
            <person name="Buchanan P."/>
            <person name="Buyck B."/>
            <person name="Bense V."/>
            <person name="Catcheside P."/>
            <person name="Chovatia M."/>
            <person name="Cooper J."/>
            <person name="Damon W."/>
            <person name="Desjardin D."/>
            <person name="Finy P."/>
            <person name="Geml J."/>
            <person name="Haridas S."/>
            <person name="Hughes K."/>
            <person name="Justo A."/>
            <person name="Karasinski D."/>
            <person name="Kautmanova I."/>
            <person name="Kiss B."/>
            <person name="Kocsube S."/>
            <person name="Kotiranta H."/>
            <person name="LaButti K.M."/>
            <person name="Lechner B.E."/>
            <person name="Liimatainen K."/>
            <person name="Lipzen A."/>
            <person name="Lukacs Z."/>
            <person name="Mihaltcheva S."/>
            <person name="Morgado L.N."/>
            <person name="Niskanen T."/>
            <person name="Noordeloos M.E."/>
            <person name="Ohm R.A."/>
            <person name="Ortiz-Santana B."/>
            <person name="Ovrebo C."/>
            <person name="Racz N."/>
            <person name="Riley R."/>
            <person name="Savchenko A."/>
            <person name="Shiryaev A."/>
            <person name="Soop K."/>
            <person name="Spirin V."/>
            <person name="Szebenyi C."/>
            <person name="Tomsovsky M."/>
            <person name="Tulloss R.E."/>
            <person name="Uehling J."/>
            <person name="Grigoriev I.V."/>
            <person name="Vagvolgyi C."/>
            <person name="Papp T."/>
            <person name="Martin F.M."/>
            <person name="Miettinen O."/>
            <person name="Hibbett D.S."/>
            <person name="Nagy L.G."/>
        </authorList>
    </citation>
    <scope>NUCLEOTIDE SEQUENCE [LARGE SCALE GENOMIC DNA]</scope>
    <source>
        <strain evidence="2 3">HHB13444</strain>
    </source>
</reference>
<keyword evidence="1" id="KW-0732">Signal</keyword>
<sequence length="70" mass="7865">MGLEWHALVLNFLRCCTRSAAHLSRASQVCSRPLCRSDVCDASGQSMNTTIKHYLHLFIDLAFHLARPPP</sequence>
<name>A0A5C3NTQ5_9APHY</name>
<keyword evidence="3" id="KW-1185">Reference proteome</keyword>
<dbReference type="Proteomes" id="UP000308197">
    <property type="component" value="Unassembled WGS sequence"/>
</dbReference>
<accession>A0A5C3NTQ5</accession>
<evidence type="ECO:0000313" key="3">
    <source>
        <dbReference type="Proteomes" id="UP000308197"/>
    </source>
</evidence>